<dbReference type="PANTHER" id="PTHR33527">
    <property type="entry name" value="OS07G0274300 PROTEIN"/>
    <property type="match status" value="1"/>
</dbReference>
<keyword evidence="1" id="KW-1185">Reference proteome</keyword>
<dbReference type="AlphaFoldDB" id="A0A9R0IGA1"/>
<protein>
    <recommendedName>
        <fullName evidence="3">Aminotransferase-like plant mobile domain-containing protein</fullName>
    </recommendedName>
</protein>
<dbReference type="KEGG" id="soe:110788402"/>
<accession>A0A9R0IGA1</accession>
<gene>
    <name evidence="2" type="primary">LOC110788402</name>
</gene>
<proteinExistence type="predicted"/>
<dbReference type="OrthoDB" id="1882251at2759"/>
<organism evidence="1 2">
    <name type="scientific">Spinacia oleracea</name>
    <name type="common">Spinach</name>
    <dbReference type="NCBI Taxonomy" id="3562"/>
    <lineage>
        <taxon>Eukaryota</taxon>
        <taxon>Viridiplantae</taxon>
        <taxon>Streptophyta</taxon>
        <taxon>Embryophyta</taxon>
        <taxon>Tracheophyta</taxon>
        <taxon>Spermatophyta</taxon>
        <taxon>Magnoliopsida</taxon>
        <taxon>eudicotyledons</taxon>
        <taxon>Gunneridae</taxon>
        <taxon>Pentapetalae</taxon>
        <taxon>Caryophyllales</taxon>
        <taxon>Chenopodiaceae</taxon>
        <taxon>Chenopodioideae</taxon>
        <taxon>Anserineae</taxon>
        <taxon>Spinacia</taxon>
    </lineage>
</organism>
<sequence length="202" mass="22728">MPSIPLLDLHQYHAVDRSLFVHLVMHLSRDPAETMLAMAFWFWLEDNSLPCLVTRLLRAPNFVVNKVADEARLCLNSLAADQPMPAITQTPFTTAIMGDNIPLDMMHADKPATVNGIKYYLTDVCARIFTDILDQVIIGNSADRPFYHTLNVPGFPHPIFGDVTILKLPLSEIFPVDDLWGWSIPEFLPEFSPSITPNITPM</sequence>
<evidence type="ECO:0000313" key="2">
    <source>
        <dbReference type="RefSeq" id="XP_021848743.1"/>
    </source>
</evidence>
<name>A0A9R0IGA1_SPIOL</name>
<dbReference type="GeneID" id="110788402"/>
<dbReference type="RefSeq" id="XP_021848743.1">
    <property type="nucleotide sequence ID" value="XM_021993051.2"/>
</dbReference>
<reference evidence="1" key="1">
    <citation type="journal article" date="2021" name="Nat. Commun.">
        <title>Genomic analyses provide insights into spinach domestication and the genetic basis of agronomic traits.</title>
        <authorList>
            <person name="Cai X."/>
            <person name="Sun X."/>
            <person name="Xu C."/>
            <person name="Sun H."/>
            <person name="Wang X."/>
            <person name="Ge C."/>
            <person name="Zhang Z."/>
            <person name="Wang Q."/>
            <person name="Fei Z."/>
            <person name="Jiao C."/>
            <person name="Wang Q."/>
        </authorList>
    </citation>
    <scope>NUCLEOTIDE SEQUENCE [LARGE SCALE GENOMIC DNA]</scope>
    <source>
        <strain evidence="1">cv. Varoflay</strain>
    </source>
</reference>
<reference evidence="2" key="2">
    <citation type="submission" date="2025-08" db="UniProtKB">
        <authorList>
            <consortium name="RefSeq"/>
        </authorList>
    </citation>
    <scope>IDENTIFICATION</scope>
    <source>
        <tissue evidence="2">Leaf</tissue>
    </source>
</reference>
<dbReference type="PANTHER" id="PTHR33527:SF18">
    <property type="entry name" value="F13O11.17 PROTEIN"/>
    <property type="match status" value="1"/>
</dbReference>
<dbReference type="Proteomes" id="UP000813463">
    <property type="component" value="Chromosome 1"/>
</dbReference>
<evidence type="ECO:0000313" key="1">
    <source>
        <dbReference type="Proteomes" id="UP000813463"/>
    </source>
</evidence>
<evidence type="ECO:0008006" key="3">
    <source>
        <dbReference type="Google" id="ProtNLM"/>
    </source>
</evidence>